<dbReference type="Pfam" id="PF00012">
    <property type="entry name" value="HSP70"/>
    <property type="match status" value="1"/>
</dbReference>
<organism>
    <name type="scientific">Ixodes scapularis</name>
    <name type="common">Black-legged tick</name>
    <name type="synonym">Deer tick</name>
    <dbReference type="NCBI Taxonomy" id="6945"/>
    <lineage>
        <taxon>Eukaryota</taxon>
        <taxon>Metazoa</taxon>
        <taxon>Ecdysozoa</taxon>
        <taxon>Arthropoda</taxon>
        <taxon>Chelicerata</taxon>
        <taxon>Arachnida</taxon>
        <taxon>Acari</taxon>
        <taxon>Parasitiformes</taxon>
        <taxon>Ixodida</taxon>
        <taxon>Ixodoidea</taxon>
        <taxon>Ixodidae</taxon>
        <taxon>Ixodinae</taxon>
        <taxon>Ixodes</taxon>
    </lineage>
</organism>
<dbReference type="OrthoDB" id="434160at2759"/>
<evidence type="ECO:0000256" key="2">
    <source>
        <dbReference type="ARBA" id="ARBA00022741"/>
    </source>
</evidence>
<accession>B7PUZ0</accession>
<dbReference type="AlphaFoldDB" id="B7PUZ0"/>
<evidence type="ECO:0000313" key="4">
    <source>
        <dbReference type="EMBL" id="EEC10412.1"/>
    </source>
</evidence>
<keyword evidence="4" id="KW-0346">Stress response</keyword>
<keyword evidence="4" id="KW-0560">Oxidoreductase</keyword>
<keyword evidence="6" id="KW-1185">Reference proteome</keyword>
<dbReference type="Proteomes" id="UP000001555">
    <property type="component" value="Unassembled WGS sequence"/>
</dbReference>
<dbReference type="Gene3D" id="3.30.420.40">
    <property type="match status" value="1"/>
</dbReference>
<dbReference type="HOGENOM" id="CLU_1837304_0_0_1"/>
<evidence type="ECO:0000256" key="3">
    <source>
        <dbReference type="ARBA" id="ARBA00022840"/>
    </source>
</evidence>
<dbReference type="EC" id="1.3.1.74" evidence="4"/>
<proteinExistence type="inferred from homology"/>
<dbReference type="InterPro" id="IPR043129">
    <property type="entry name" value="ATPase_NBD"/>
</dbReference>
<comment type="similarity">
    <text evidence="1">Belongs to the heat shock protein 70 family.</text>
</comment>
<dbReference type="EnsemblMetazoa" id="ISCW019329-RA">
    <property type="protein sequence ID" value="ISCW019329-PA"/>
    <property type="gene ID" value="ISCW019329"/>
</dbReference>
<dbReference type="GO" id="GO:0140662">
    <property type="term" value="F:ATP-dependent protein folding chaperone"/>
    <property type="evidence" value="ECO:0007669"/>
    <property type="project" value="InterPro"/>
</dbReference>
<sequence length="140" mass="16059">MLLTPDDYDNLKLACGRVDLEPMVCEAEDALTDQGAQVVLVAVDKDRLRILATTFDGVGGRDFDMVLVRYFIQEFKKRYKLDVATSWRALMRLITECERLKKEMSANLHDFPLNIKCFKNDLDAAGKMKRETFKAMSTEL</sequence>
<evidence type="ECO:0000313" key="5">
    <source>
        <dbReference type="EnsemblMetazoa" id="ISCW019329-PA"/>
    </source>
</evidence>
<dbReference type="FunFam" id="3.90.640.10:FF:000004">
    <property type="entry name" value="Heat shock 70 kDa protein 4"/>
    <property type="match status" value="1"/>
</dbReference>
<dbReference type="PaxDb" id="6945-B7PUZ0"/>
<dbReference type="VEuPathDB" id="VectorBase:ISCP_015797"/>
<dbReference type="PANTHER" id="PTHR45639:SF4">
    <property type="entry name" value="HSC70CB, ISOFORM G"/>
    <property type="match status" value="1"/>
</dbReference>
<dbReference type="EMBL" id="ABJB010932317">
    <property type="status" value="NOT_ANNOTATED_CDS"/>
    <property type="molecule type" value="Genomic_DNA"/>
</dbReference>
<dbReference type="Gene3D" id="3.90.640.10">
    <property type="entry name" value="Actin, Chain A, domain 4"/>
    <property type="match status" value="1"/>
</dbReference>
<protein>
    <submittedName>
        <fullName evidence="4 5">Heat shock protein 70 (HSP70)-4, putative</fullName>
        <ecNumber evidence="4">1.3.1.74</ecNumber>
    </submittedName>
</protein>
<keyword evidence="2" id="KW-0547">Nucleotide-binding</keyword>
<dbReference type="InParanoid" id="B7PUZ0"/>
<dbReference type="PANTHER" id="PTHR45639">
    <property type="entry name" value="HSC70CB, ISOFORM G-RELATED"/>
    <property type="match status" value="1"/>
</dbReference>
<gene>
    <name evidence="4" type="ORF">IscW_ISCW019329</name>
</gene>
<dbReference type="GO" id="GO:0005524">
    <property type="term" value="F:ATP binding"/>
    <property type="evidence" value="ECO:0007669"/>
    <property type="project" value="UniProtKB-KW"/>
</dbReference>
<keyword evidence="3" id="KW-0067">ATP-binding</keyword>
<dbReference type="STRING" id="6945.B7PUZ0"/>
<reference evidence="5" key="2">
    <citation type="submission" date="2020-05" db="UniProtKB">
        <authorList>
            <consortium name="EnsemblMetazoa"/>
        </authorList>
    </citation>
    <scope>IDENTIFICATION</scope>
    <source>
        <strain evidence="5">wikel</strain>
    </source>
</reference>
<dbReference type="VEuPathDB" id="VectorBase:ISCI019164"/>
<dbReference type="InterPro" id="IPR013126">
    <property type="entry name" value="Hsp_70_fam"/>
</dbReference>
<reference evidence="4 6" key="1">
    <citation type="submission" date="2008-03" db="EMBL/GenBank/DDBJ databases">
        <title>Annotation of Ixodes scapularis.</title>
        <authorList>
            <consortium name="Ixodes scapularis Genome Project Consortium"/>
            <person name="Caler E."/>
            <person name="Hannick L.I."/>
            <person name="Bidwell S."/>
            <person name="Joardar V."/>
            <person name="Thiagarajan M."/>
            <person name="Amedeo P."/>
            <person name="Galinsky K.J."/>
            <person name="Schobel S."/>
            <person name="Inman J."/>
            <person name="Hostetler J."/>
            <person name="Miller J."/>
            <person name="Hammond M."/>
            <person name="Megy K."/>
            <person name="Lawson D."/>
            <person name="Kodira C."/>
            <person name="Sutton G."/>
            <person name="Meyer J."/>
            <person name="Hill C.A."/>
            <person name="Birren B."/>
            <person name="Nene V."/>
            <person name="Collins F."/>
            <person name="Alarcon-Chaidez F."/>
            <person name="Wikel S."/>
            <person name="Strausberg R."/>
        </authorList>
    </citation>
    <scope>NUCLEOTIDE SEQUENCE [LARGE SCALE GENOMIC DNA]</scope>
    <source>
        <strain evidence="6">Wikel</strain>
        <strain evidence="4">Wikel colony</strain>
    </source>
</reference>
<dbReference type="EMBL" id="DS796191">
    <property type="protein sequence ID" value="EEC10412.1"/>
    <property type="molecule type" value="Genomic_DNA"/>
</dbReference>
<dbReference type="SUPFAM" id="SSF53067">
    <property type="entry name" value="Actin-like ATPase domain"/>
    <property type="match status" value="1"/>
</dbReference>
<dbReference type="GO" id="GO:0032440">
    <property type="term" value="F:2-alkenal reductase [NAD(P)H] activity"/>
    <property type="evidence" value="ECO:0007669"/>
    <property type="project" value="UniProtKB-EC"/>
</dbReference>
<evidence type="ECO:0000313" key="6">
    <source>
        <dbReference type="Proteomes" id="UP000001555"/>
    </source>
</evidence>
<evidence type="ECO:0000256" key="1">
    <source>
        <dbReference type="ARBA" id="ARBA00007381"/>
    </source>
</evidence>
<name>B7PUZ0_IXOSC</name>
<dbReference type="VEuPathDB" id="VectorBase:ISCW019329"/>